<keyword evidence="5 6" id="KW-0472">Membrane</keyword>
<dbReference type="InterPro" id="IPR001851">
    <property type="entry name" value="ABC_transp_permease"/>
</dbReference>
<evidence type="ECO:0000256" key="3">
    <source>
        <dbReference type="ARBA" id="ARBA00022692"/>
    </source>
</evidence>
<feature type="transmembrane region" description="Helical" evidence="6">
    <location>
        <begin position="237"/>
        <end position="259"/>
    </location>
</feature>
<dbReference type="EMBL" id="CACRTF010000024">
    <property type="protein sequence ID" value="VYT56624.1"/>
    <property type="molecule type" value="Genomic_DNA"/>
</dbReference>
<dbReference type="AlphaFoldDB" id="A0A6N2XQC8"/>
<dbReference type="PANTHER" id="PTHR47089:SF1">
    <property type="entry name" value="GUANOSINE ABC TRANSPORTER PERMEASE PROTEIN NUPP"/>
    <property type="match status" value="1"/>
</dbReference>
<evidence type="ECO:0000256" key="2">
    <source>
        <dbReference type="ARBA" id="ARBA00022475"/>
    </source>
</evidence>
<feature type="transmembrane region" description="Helical" evidence="6">
    <location>
        <begin position="107"/>
        <end position="128"/>
    </location>
</feature>
<feature type="transmembrane region" description="Helical" evidence="6">
    <location>
        <begin position="271"/>
        <end position="289"/>
    </location>
</feature>
<feature type="transmembrane region" description="Helical" evidence="6">
    <location>
        <begin position="85"/>
        <end position="101"/>
    </location>
</feature>
<evidence type="ECO:0000256" key="1">
    <source>
        <dbReference type="ARBA" id="ARBA00004651"/>
    </source>
</evidence>
<dbReference type="PANTHER" id="PTHR47089">
    <property type="entry name" value="ABC TRANSPORTER, PERMEASE PROTEIN"/>
    <property type="match status" value="1"/>
</dbReference>
<protein>
    <submittedName>
        <fullName evidence="7">Beta-methylgalactoside transporter inner membrane component</fullName>
    </submittedName>
</protein>
<evidence type="ECO:0000313" key="7">
    <source>
        <dbReference type="EMBL" id="VYT56624.1"/>
    </source>
</evidence>
<feature type="transmembrane region" description="Helical" evidence="6">
    <location>
        <begin position="12"/>
        <end position="33"/>
    </location>
</feature>
<keyword evidence="4 6" id="KW-1133">Transmembrane helix</keyword>
<proteinExistence type="predicted"/>
<feature type="transmembrane region" description="Helical" evidence="6">
    <location>
        <begin position="189"/>
        <end position="208"/>
    </location>
</feature>
<dbReference type="Pfam" id="PF02653">
    <property type="entry name" value="BPD_transp_2"/>
    <property type="match status" value="1"/>
</dbReference>
<gene>
    <name evidence="7" type="ORF">CBLFYP116_05611</name>
</gene>
<dbReference type="GO" id="GO:0005886">
    <property type="term" value="C:plasma membrane"/>
    <property type="evidence" value="ECO:0007669"/>
    <property type="project" value="UniProtKB-SubCell"/>
</dbReference>
<keyword evidence="3 6" id="KW-0812">Transmembrane</keyword>
<evidence type="ECO:0000256" key="5">
    <source>
        <dbReference type="ARBA" id="ARBA00023136"/>
    </source>
</evidence>
<sequence length="358" mass="37486">MIKYVKSRTMAFTLISFLISLVLAGIIIAAAGYSPVEAYSAMLGGAFGSTYNLAQTAGTAIPLIFAGLAMAVASRAGIFNIGIEGQILAGALPAALAGAYIRGLPAVLHIPVCILAAAIFGGIWAMLAAVIKNKLQISEVIITIMLNYVALYLVEYLVNNPFKSEGMVVRTEEIQDSARLVSLVAHTRLNTGIFIALLAVFLFWVLFYKTKLGYEMRATGDSPFAAESAGINNKKNLLAAMFISGALAGMFISGALAGIGGACEVMGVQGYYISGMTTGYGFSGIAIAVMGHNQPLGTLASALLFGALNAGASSMNRMTDIPGEFISVLQALIILFISTPGIVIAIQNLYKRRKAVTS</sequence>
<dbReference type="RefSeq" id="WP_024725950.1">
    <property type="nucleotide sequence ID" value="NZ_CACRTF010000024.1"/>
</dbReference>
<dbReference type="GO" id="GO:0022857">
    <property type="term" value="F:transmembrane transporter activity"/>
    <property type="evidence" value="ECO:0007669"/>
    <property type="project" value="InterPro"/>
</dbReference>
<feature type="transmembrane region" description="Helical" evidence="6">
    <location>
        <begin position="296"/>
        <end position="313"/>
    </location>
</feature>
<evidence type="ECO:0000256" key="6">
    <source>
        <dbReference type="SAM" id="Phobius"/>
    </source>
</evidence>
<evidence type="ECO:0000256" key="4">
    <source>
        <dbReference type="ARBA" id="ARBA00022989"/>
    </source>
</evidence>
<dbReference type="CDD" id="cd06580">
    <property type="entry name" value="TM_PBP1_transp_TpRbsC_like"/>
    <property type="match status" value="1"/>
</dbReference>
<reference evidence="7" key="1">
    <citation type="submission" date="2019-11" db="EMBL/GenBank/DDBJ databases">
        <authorList>
            <person name="Feng L."/>
        </authorList>
    </citation>
    <scope>NUCLEOTIDE SEQUENCE</scope>
    <source>
        <strain evidence="7">CbolteaeLFYP116</strain>
    </source>
</reference>
<comment type="subcellular location">
    <subcellularLocation>
        <location evidence="1">Cell membrane</location>
        <topology evidence="1">Multi-pass membrane protein</topology>
    </subcellularLocation>
</comment>
<feature type="transmembrane region" description="Helical" evidence="6">
    <location>
        <begin position="140"/>
        <end position="158"/>
    </location>
</feature>
<feature type="transmembrane region" description="Helical" evidence="6">
    <location>
        <begin position="325"/>
        <end position="346"/>
    </location>
</feature>
<name>A0A6N2XQC8_9FIRM</name>
<feature type="transmembrane region" description="Helical" evidence="6">
    <location>
        <begin position="53"/>
        <end position="73"/>
    </location>
</feature>
<keyword evidence="2" id="KW-1003">Cell membrane</keyword>
<organism evidence="7">
    <name type="scientific">Enterocloster bolteae</name>
    <dbReference type="NCBI Taxonomy" id="208479"/>
    <lineage>
        <taxon>Bacteria</taxon>
        <taxon>Bacillati</taxon>
        <taxon>Bacillota</taxon>
        <taxon>Clostridia</taxon>
        <taxon>Lachnospirales</taxon>
        <taxon>Lachnospiraceae</taxon>
        <taxon>Enterocloster</taxon>
    </lineage>
</organism>
<accession>A0A6N2XQC8</accession>